<proteinExistence type="predicted"/>
<name>Q9JMQ0_BACIU</name>
<dbReference type="EMBL" id="D38161">
    <property type="protein sequence ID" value="BAA07354.1"/>
    <property type="molecule type" value="Genomic_DNA"/>
</dbReference>
<reference evidence="1" key="1">
    <citation type="journal article" date="1995" name="Microbiology">
        <title>Systematic sequencing of the Bacillus subtilis genome: progress report of the Japanese group.</title>
        <authorList>
            <person name="Ogasawara N."/>
            <person name="Fujita Y."/>
            <person name="Kobayashi Y."/>
            <person name="Sadaie Y."/>
            <person name="Tanaka T."/>
            <person name="Takahashi H."/>
            <person name="Yamane K."/>
            <person name="Yoshikawa H."/>
        </authorList>
    </citation>
    <scope>NUCLEOTIDE SEQUENCE</scope>
    <source>
        <strain evidence="1">168TrpC2</strain>
    </source>
</reference>
<evidence type="ECO:0000313" key="2">
    <source>
        <dbReference type="EMBL" id="BAA09033.1"/>
    </source>
</evidence>
<dbReference type="EMBL" id="D50453">
    <property type="protein sequence ID" value="BAA09033.1"/>
    <property type="molecule type" value="Genomic_DNA"/>
</dbReference>
<dbReference type="PIR" id="I39891">
    <property type="entry name" value="I39891"/>
</dbReference>
<gene>
    <name evidence="2" type="primary">ycsC</name>
</gene>
<organism evidence="2">
    <name type="scientific">Bacillus subtilis</name>
    <dbReference type="NCBI Taxonomy" id="1423"/>
    <lineage>
        <taxon>Bacteria</taxon>
        <taxon>Bacillati</taxon>
        <taxon>Bacillota</taxon>
        <taxon>Bacilli</taxon>
        <taxon>Bacillales</taxon>
        <taxon>Bacillaceae</taxon>
        <taxon>Bacillus</taxon>
    </lineage>
</organism>
<sequence length="148" mass="17518">MMKRVAYPGTVITNRSAHLRHTAAFPCDSSPHAESNHKDVPSGVLPDHRLDDGFSRFQPFVFCKLFVCRFFFFQCVDFILAEQVGRQHIISSHFDQPAHLFHMAVYTIYFVCENDKRFWEHNGLLLCFFHYILSFHFRLRYNGQKKEI</sequence>
<reference evidence="2" key="3">
    <citation type="journal article" date="1996" name="Microbiology (Mosc.)">
        <title>The 25 degree-36 degree region of the Bacillus subtilis chromosome: determination of the sequence of a 146kb segment and identification of 113 genes.</title>
        <authorList>
            <person name="Yamane K."/>
            <person name="Kumano M."/>
            <person name="Kurita K."/>
        </authorList>
    </citation>
    <scope>NUCLEOTIDE SEQUENCE</scope>
    <source>
        <strain evidence="2">168 trpC2</strain>
    </source>
</reference>
<dbReference type="AlphaFoldDB" id="Q9JMQ0"/>
<reference evidence="1" key="2">
    <citation type="journal article" date="1995" name="Microbiology">
        <title>Determination of a 17,484 bp nucleotide sequence around the 39 degrees region of the Bacillus subtilis chromosome and similarity analysis of the products of putative ORFs.</title>
        <authorList>
            <person name="Akagawa E."/>
            <person name="Kurita K."/>
            <person name="Sugawara T."/>
            <person name="Nakamura K."/>
            <person name="Kasahara Y."/>
            <person name="Ogasawara N."/>
            <person name="Yamane K."/>
        </authorList>
    </citation>
    <scope>NUCLEOTIDE SEQUENCE</scope>
    <source>
        <strain evidence="1">168TrpC2</strain>
    </source>
</reference>
<protein>
    <submittedName>
        <fullName evidence="2">YcsC protein</fullName>
    </submittedName>
</protein>
<evidence type="ECO:0000313" key="1">
    <source>
        <dbReference type="EMBL" id="BAA07354.1"/>
    </source>
</evidence>
<accession>Q9JMQ0</accession>